<evidence type="ECO:0000259" key="6">
    <source>
        <dbReference type="Pfam" id="PF00155"/>
    </source>
</evidence>
<dbReference type="InterPro" id="IPR015422">
    <property type="entry name" value="PyrdxlP-dep_Trfase_small"/>
</dbReference>
<keyword evidence="4 5" id="KW-0663">Pyridoxal phosphate</keyword>
<keyword evidence="7" id="KW-0032">Aminotransferase</keyword>
<keyword evidence="3" id="KW-0808">Transferase</keyword>
<dbReference type="InterPro" id="IPR015424">
    <property type="entry name" value="PyrdxlP-dep_Trfase"/>
</dbReference>
<sequence>MDLFDKISKSMGGPLGQHQKWSHGYFSYPKLEGEIAPHMMFNGKEHLVWSLNNYLGLANHPEVREADAKAAADYGMAYPMGARMMSGNSIHHEELEANLAKFVGKEDAYLLNYGYQGMVSIIDTLVDRNDVIVYDAESHACIIDGLRMHIGKRYVYQHNDIESCEKQLERATRLTEQTGGGILLITEGVFGMSGAQGRLKDIVALKEKFNFRMLVDDAHGFGTMGKTGAGTHEEQDCIDGIDVYFGTFAKSMAGIGGFVAADKQIVDYLRYNMRSQIFAKALPMPMVIGLKKRFELLVSQPQLREKLWQIANALQSGLRERGFDLGVTNTMVTPVFLKGDLYEATALTRDLRENYGIFCSIVIYPVIPKGLIVLRLIPTAAHSLADVQRTLDAYTEMGEKLKAGHYKSDKVKAV</sequence>
<dbReference type="RefSeq" id="WP_377100164.1">
    <property type="nucleotide sequence ID" value="NZ_JBHTHU010000006.1"/>
</dbReference>
<dbReference type="InterPro" id="IPR001917">
    <property type="entry name" value="Aminotrans_II_pyridoxalP_BS"/>
</dbReference>
<comment type="similarity">
    <text evidence="5">Belongs to the class-II pyridoxal-phosphate-dependent aminotransferase family.</text>
</comment>
<comment type="cofactor">
    <cofactor evidence="1 5">
        <name>pyridoxal 5'-phosphate</name>
        <dbReference type="ChEBI" id="CHEBI:597326"/>
    </cofactor>
</comment>
<protein>
    <submittedName>
        <fullName evidence="7">Aminotransferase class I/II-fold pyridoxal phosphate-dependent enzyme</fullName>
    </submittedName>
</protein>
<dbReference type="Pfam" id="PF00155">
    <property type="entry name" value="Aminotran_1_2"/>
    <property type="match status" value="1"/>
</dbReference>
<keyword evidence="8" id="KW-1185">Reference proteome</keyword>
<evidence type="ECO:0000256" key="4">
    <source>
        <dbReference type="ARBA" id="ARBA00022898"/>
    </source>
</evidence>
<dbReference type="SUPFAM" id="SSF53383">
    <property type="entry name" value="PLP-dependent transferases"/>
    <property type="match status" value="1"/>
</dbReference>
<dbReference type="InterPro" id="IPR004839">
    <property type="entry name" value="Aminotransferase_I/II_large"/>
</dbReference>
<dbReference type="GO" id="GO:0008483">
    <property type="term" value="F:transaminase activity"/>
    <property type="evidence" value="ECO:0007669"/>
    <property type="project" value="UniProtKB-KW"/>
</dbReference>
<comment type="caution">
    <text evidence="7">The sequence shown here is derived from an EMBL/GenBank/DDBJ whole genome shotgun (WGS) entry which is preliminary data.</text>
</comment>
<proteinExistence type="inferred from homology"/>
<evidence type="ECO:0000256" key="3">
    <source>
        <dbReference type="ARBA" id="ARBA00022679"/>
    </source>
</evidence>
<evidence type="ECO:0000313" key="7">
    <source>
        <dbReference type="EMBL" id="MFD0750687.1"/>
    </source>
</evidence>
<feature type="domain" description="Aminotransferase class I/classII large" evidence="6">
    <location>
        <begin position="47"/>
        <end position="392"/>
    </location>
</feature>
<gene>
    <name evidence="7" type="ORF">ACFQZS_11065</name>
</gene>
<dbReference type="Gene3D" id="3.90.1150.10">
    <property type="entry name" value="Aspartate Aminotransferase, domain 1"/>
    <property type="match status" value="1"/>
</dbReference>
<comment type="pathway">
    <text evidence="2">Lipid metabolism.</text>
</comment>
<dbReference type="InterPro" id="IPR015421">
    <property type="entry name" value="PyrdxlP-dep_Trfase_major"/>
</dbReference>
<reference evidence="8" key="1">
    <citation type="journal article" date="2019" name="Int. J. Syst. Evol. Microbiol.">
        <title>The Global Catalogue of Microorganisms (GCM) 10K type strain sequencing project: providing services to taxonomists for standard genome sequencing and annotation.</title>
        <authorList>
            <consortium name="The Broad Institute Genomics Platform"/>
            <consortium name="The Broad Institute Genome Sequencing Center for Infectious Disease"/>
            <person name="Wu L."/>
            <person name="Ma J."/>
        </authorList>
    </citation>
    <scope>NUCLEOTIDE SEQUENCE [LARGE SCALE GENOMIC DNA]</scope>
    <source>
        <strain evidence="8">CCUG 63418</strain>
    </source>
</reference>
<evidence type="ECO:0000256" key="1">
    <source>
        <dbReference type="ARBA" id="ARBA00001933"/>
    </source>
</evidence>
<dbReference type="Gene3D" id="3.40.640.10">
    <property type="entry name" value="Type I PLP-dependent aspartate aminotransferase-like (Major domain)"/>
    <property type="match status" value="1"/>
</dbReference>
<accession>A0ABW2YZ31</accession>
<organism evidence="7 8">
    <name type="scientific">Mucilaginibacter calamicampi</name>
    <dbReference type="NCBI Taxonomy" id="1302352"/>
    <lineage>
        <taxon>Bacteria</taxon>
        <taxon>Pseudomonadati</taxon>
        <taxon>Bacteroidota</taxon>
        <taxon>Sphingobacteriia</taxon>
        <taxon>Sphingobacteriales</taxon>
        <taxon>Sphingobacteriaceae</taxon>
        <taxon>Mucilaginibacter</taxon>
    </lineage>
</organism>
<evidence type="ECO:0000313" key="8">
    <source>
        <dbReference type="Proteomes" id="UP001596958"/>
    </source>
</evidence>
<dbReference type="PANTHER" id="PTHR13693">
    <property type="entry name" value="CLASS II AMINOTRANSFERASE/8-AMINO-7-OXONONANOATE SYNTHASE"/>
    <property type="match status" value="1"/>
</dbReference>
<evidence type="ECO:0000256" key="5">
    <source>
        <dbReference type="RuleBase" id="RU003693"/>
    </source>
</evidence>
<dbReference type="Proteomes" id="UP001596958">
    <property type="component" value="Unassembled WGS sequence"/>
</dbReference>
<dbReference type="PROSITE" id="PS00599">
    <property type="entry name" value="AA_TRANSFER_CLASS_2"/>
    <property type="match status" value="1"/>
</dbReference>
<evidence type="ECO:0000256" key="2">
    <source>
        <dbReference type="ARBA" id="ARBA00005189"/>
    </source>
</evidence>
<dbReference type="InterPro" id="IPR050087">
    <property type="entry name" value="AON_synthase_class-II"/>
</dbReference>
<dbReference type="EMBL" id="JBHTHU010000006">
    <property type="protein sequence ID" value="MFD0750687.1"/>
    <property type="molecule type" value="Genomic_DNA"/>
</dbReference>
<name>A0ABW2YZ31_9SPHI</name>